<dbReference type="AlphaFoldDB" id="A0A8C5EL30"/>
<sequence length="152" mass="17089">MLGACQLETLEPHPRARRAPLSCTVSMGSVKAAPASIVLLPLVFQKCSDQGLLCPSPNIGRVLFPPSPNMWFVFGSGLNRARWRPRKVCVFRQQGRVYTNEGSVTLNPEHRNLKFKMETKIVTRRGNKSTLKRNLEILKLKIEPLAAKRLLV</sequence>
<protein>
    <submittedName>
        <fullName evidence="1">Uncharacterized protein</fullName>
    </submittedName>
</protein>
<dbReference type="Proteomes" id="UP000694680">
    <property type="component" value="Chromosome 6"/>
</dbReference>
<dbReference type="Ensembl" id="ENSGWIT00000023439.1">
    <property type="protein sequence ID" value="ENSGWIP00000021366.1"/>
    <property type="gene ID" value="ENSGWIG00000011537.1"/>
</dbReference>
<reference evidence="1" key="1">
    <citation type="submission" date="2020-06" db="EMBL/GenBank/DDBJ databases">
        <authorList>
            <consortium name="Wellcome Sanger Institute Data Sharing"/>
        </authorList>
    </citation>
    <scope>NUCLEOTIDE SEQUENCE [LARGE SCALE GENOMIC DNA]</scope>
</reference>
<proteinExistence type="predicted"/>
<name>A0A8C5EL30_GOUWI</name>
<keyword evidence="2" id="KW-1185">Reference proteome</keyword>
<organism evidence="1 2">
    <name type="scientific">Gouania willdenowi</name>
    <name type="common">Blunt-snouted clingfish</name>
    <name type="synonym">Lepadogaster willdenowi</name>
    <dbReference type="NCBI Taxonomy" id="441366"/>
    <lineage>
        <taxon>Eukaryota</taxon>
        <taxon>Metazoa</taxon>
        <taxon>Chordata</taxon>
        <taxon>Craniata</taxon>
        <taxon>Vertebrata</taxon>
        <taxon>Euteleostomi</taxon>
        <taxon>Actinopterygii</taxon>
        <taxon>Neopterygii</taxon>
        <taxon>Teleostei</taxon>
        <taxon>Neoteleostei</taxon>
        <taxon>Acanthomorphata</taxon>
        <taxon>Ovalentaria</taxon>
        <taxon>Blenniimorphae</taxon>
        <taxon>Blenniiformes</taxon>
        <taxon>Gobiesocoidei</taxon>
        <taxon>Gobiesocidae</taxon>
        <taxon>Gobiesocinae</taxon>
        <taxon>Gouania</taxon>
    </lineage>
</organism>
<evidence type="ECO:0000313" key="1">
    <source>
        <dbReference type="Ensembl" id="ENSGWIP00000021366.1"/>
    </source>
</evidence>
<evidence type="ECO:0000313" key="2">
    <source>
        <dbReference type="Proteomes" id="UP000694680"/>
    </source>
</evidence>
<reference evidence="1" key="2">
    <citation type="submission" date="2025-08" db="UniProtKB">
        <authorList>
            <consortium name="Ensembl"/>
        </authorList>
    </citation>
    <scope>IDENTIFICATION</scope>
</reference>
<accession>A0A8C5EL30</accession>
<reference evidence="1" key="3">
    <citation type="submission" date="2025-09" db="UniProtKB">
        <authorList>
            <consortium name="Ensembl"/>
        </authorList>
    </citation>
    <scope>IDENTIFICATION</scope>
</reference>